<dbReference type="EMBL" id="LGKP01000037">
    <property type="protein sequence ID" value="KPL80623.1"/>
    <property type="molecule type" value="Genomic_DNA"/>
</dbReference>
<proteinExistence type="predicted"/>
<dbReference type="OrthoDB" id="9811177at2"/>
<dbReference type="PATRIC" id="fig|70996.4.peg.3086"/>
<comment type="caution">
    <text evidence="2">The sequence shown here is derived from an EMBL/GenBank/DDBJ whole genome shotgun (WGS) entry which is preliminary data.</text>
</comment>
<dbReference type="PANTHER" id="PTHR30399:SF1">
    <property type="entry name" value="UTP PYROPHOSPHATASE"/>
    <property type="match status" value="1"/>
</dbReference>
<reference evidence="2 3" key="1">
    <citation type="submission" date="2015-07" db="EMBL/GenBank/DDBJ databases">
        <title>Whole genome sequence of Herpetosiphon geysericola DSM 7119.</title>
        <authorList>
            <person name="Hemp J."/>
            <person name="Ward L.M."/>
            <person name="Pace L.A."/>
            <person name="Fischer W.W."/>
        </authorList>
    </citation>
    <scope>NUCLEOTIDE SEQUENCE [LARGE SCALE GENOMIC DNA]</scope>
    <source>
        <strain evidence="2 3">DSM 7119</strain>
    </source>
</reference>
<dbReference type="PANTHER" id="PTHR30399">
    <property type="entry name" value="UNCHARACTERIZED PROTEIN YGJP"/>
    <property type="match status" value="1"/>
</dbReference>
<dbReference type="InterPro" id="IPR002725">
    <property type="entry name" value="YgjP-like_metallopeptidase"/>
</dbReference>
<dbReference type="Pfam" id="PF01863">
    <property type="entry name" value="YgjP-like"/>
    <property type="match status" value="1"/>
</dbReference>
<accession>A0A0P6Y5L7</accession>
<dbReference type="AlphaFoldDB" id="A0A0P6Y5L7"/>
<evidence type="ECO:0000259" key="1">
    <source>
        <dbReference type="Pfam" id="PF01863"/>
    </source>
</evidence>
<protein>
    <submittedName>
        <fullName evidence="2">Metal-dependent hydrolase</fullName>
    </submittedName>
</protein>
<evidence type="ECO:0000313" key="2">
    <source>
        <dbReference type="EMBL" id="KPL80623.1"/>
    </source>
</evidence>
<name>A0A0P6Y5L7_9CHLR</name>
<dbReference type="STRING" id="70996.SE18_23710"/>
<keyword evidence="3" id="KW-1185">Reference proteome</keyword>
<sequence length="242" mass="28715">MTTKQTQIMVADIPVEIVRKPIKHLHLGVYPPYGHVRVSVPLRVDDDAIRLAVITRLRWIRQQQAQFVQQARQDQRAMVSGESHYVEGRRYRLSVVEQHGPPHVRRLNNQYLELQVRPEHTRVQREAVLQQWYRQQLRSQIPALIAKWEPQIGVAVAAWGIKRMKTRWGTCNTAARRIWLNLELAKKPLPCLEYVVVHEMVHLLERHHNTRFQAHLDRLLPHWRFYRAILNQAPLAHEEWTV</sequence>
<keyword evidence="2" id="KW-0378">Hydrolase</keyword>
<dbReference type="RefSeq" id="WP_054536953.1">
    <property type="nucleotide sequence ID" value="NZ_LGKP01000037.1"/>
</dbReference>
<dbReference type="InterPro" id="IPR053136">
    <property type="entry name" value="UTP_pyrophosphatase-like"/>
</dbReference>
<organism evidence="2 3">
    <name type="scientific">Herpetosiphon geysericola</name>
    <dbReference type="NCBI Taxonomy" id="70996"/>
    <lineage>
        <taxon>Bacteria</taxon>
        <taxon>Bacillati</taxon>
        <taxon>Chloroflexota</taxon>
        <taxon>Chloroflexia</taxon>
        <taxon>Herpetosiphonales</taxon>
        <taxon>Herpetosiphonaceae</taxon>
        <taxon>Herpetosiphon</taxon>
    </lineage>
</organism>
<dbReference type="Gene3D" id="3.30.2010.10">
    <property type="entry name" value="Metalloproteases ('zincins'), catalytic domain"/>
    <property type="match status" value="1"/>
</dbReference>
<dbReference type="Proteomes" id="UP000050277">
    <property type="component" value="Unassembled WGS sequence"/>
</dbReference>
<evidence type="ECO:0000313" key="3">
    <source>
        <dbReference type="Proteomes" id="UP000050277"/>
    </source>
</evidence>
<dbReference type="CDD" id="cd07344">
    <property type="entry name" value="M48_yhfN_like"/>
    <property type="match status" value="1"/>
</dbReference>
<gene>
    <name evidence="2" type="ORF">SE18_23710</name>
</gene>
<feature type="domain" description="YgjP-like metallopeptidase" evidence="1">
    <location>
        <begin position="28"/>
        <end position="232"/>
    </location>
</feature>
<dbReference type="GO" id="GO:0016787">
    <property type="term" value="F:hydrolase activity"/>
    <property type="evidence" value="ECO:0007669"/>
    <property type="project" value="UniProtKB-KW"/>
</dbReference>